<feature type="compositionally biased region" description="Basic and acidic residues" evidence="1">
    <location>
        <begin position="207"/>
        <end position="219"/>
    </location>
</feature>
<feature type="region of interest" description="Disordered" evidence="1">
    <location>
        <begin position="196"/>
        <end position="219"/>
    </location>
</feature>
<feature type="chain" id="PRO_5014868708" evidence="2">
    <location>
        <begin position="23"/>
        <end position="219"/>
    </location>
</feature>
<dbReference type="InterPro" id="IPR012674">
    <property type="entry name" value="Calycin"/>
</dbReference>
<reference evidence="3" key="1">
    <citation type="submission" date="2016-10" db="EMBL/GenBank/DDBJ databases">
        <title>The assassin bug Pristhesancus plagipennis produces two different types of venom.</title>
        <authorList>
            <person name="Walker A.A."/>
            <person name="Herzig V."/>
            <person name="Jin J."/>
            <person name="Fry B.G."/>
            <person name="King G.F."/>
        </authorList>
    </citation>
    <scope>NUCLEOTIDE SEQUENCE</scope>
    <source>
        <tissue evidence="3">Venom/labial glands</tissue>
    </source>
</reference>
<evidence type="ECO:0000256" key="2">
    <source>
        <dbReference type="SAM" id="SignalP"/>
    </source>
</evidence>
<dbReference type="AlphaFoldDB" id="A0A2K8JWM2"/>
<keyword evidence="2" id="KW-0732">Signal</keyword>
<proteinExistence type="evidence at transcript level"/>
<feature type="signal peptide" evidence="2">
    <location>
        <begin position="1"/>
        <end position="22"/>
    </location>
</feature>
<evidence type="ECO:0000313" key="3">
    <source>
        <dbReference type="EMBL" id="ATU82817.1"/>
    </source>
</evidence>
<organism evidence="3">
    <name type="scientific">Pristhesancus plagipennis</name>
    <name type="common">Common assassin bug</name>
    <dbReference type="NCBI Taxonomy" id="1955184"/>
    <lineage>
        <taxon>Eukaryota</taxon>
        <taxon>Metazoa</taxon>
        <taxon>Ecdysozoa</taxon>
        <taxon>Arthropoda</taxon>
        <taxon>Hexapoda</taxon>
        <taxon>Insecta</taxon>
        <taxon>Pterygota</taxon>
        <taxon>Neoptera</taxon>
        <taxon>Paraneoptera</taxon>
        <taxon>Hemiptera</taxon>
        <taxon>Heteroptera</taxon>
        <taxon>Panheteroptera</taxon>
        <taxon>Cimicomorpha</taxon>
        <taxon>Reduviidae</taxon>
        <taxon>Harpactorinae</taxon>
        <taxon>Harpactorini</taxon>
        <taxon>Pristhesancus</taxon>
    </lineage>
</organism>
<dbReference type="EMBL" id="KY031066">
    <property type="protein sequence ID" value="ATU82817.1"/>
    <property type="molecule type" value="mRNA"/>
</dbReference>
<accession>A0A2K8JWM2</accession>
<dbReference type="Gene3D" id="2.40.128.20">
    <property type="match status" value="1"/>
</dbReference>
<name>A0A2K8JWM2_PRIPG</name>
<evidence type="ECO:0000256" key="1">
    <source>
        <dbReference type="SAM" id="MobiDB-lite"/>
    </source>
</evidence>
<dbReference type="SUPFAM" id="SSF50814">
    <property type="entry name" value="Lipocalins"/>
    <property type="match status" value="1"/>
</dbReference>
<sequence>MFSFLLLTLLVFYSQLLTFSSAIDNNEKLGFCMHNIDINVNDHVTAYEGVWFPQYRTRDSDNHRYSCHTLYERVYYEARPKLIFDSYYTVDGIAETESHEESYSPGEKRGITVDDEGFLEGYGSYNVFNYILKLTPEYRVRYLCTDYVDARRNKTMVYIETRNMRPKLETIKEAVNVLRKHKLYVHLDRIEQRNCKRPLGPDGYQPLDKEPKSITRDNH</sequence>
<protein>
    <submittedName>
        <fullName evidence="3">Uncharacterized protein</fullName>
    </submittedName>
</protein>